<dbReference type="AlphaFoldDB" id="A0A645JDT3"/>
<evidence type="ECO:0000313" key="1">
    <source>
        <dbReference type="EMBL" id="MPN61240.1"/>
    </source>
</evidence>
<sequence>MKELRDKQSQTKKVDQIISYIFNDYDLSKKIISDFKNNTISNFYNNEHKNIKRDLLEQLLLKEYLLDEDDLLEIKDINIQNKFIKIYYSEIINQIKLATRKG</sequence>
<gene>
    <name evidence="1" type="ORF">SDC9_208974</name>
</gene>
<organism evidence="1">
    <name type="scientific">bioreactor metagenome</name>
    <dbReference type="NCBI Taxonomy" id="1076179"/>
    <lineage>
        <taxon>unclassified sequences</taxon>
        <taxon>metagenomes</taxon>
        <taxon>ecological metagenomes</taxon>
    </lineage>
</organism>
<reference evidence="1" key="1">
    <citation type="submission" date="2019-08" db="EMBL/GenBank/DDBJ databases">
        <authorList>
            <person name="Kucharzyk K."/>
            <person name="Murdoch R.W."/>
            <person name="Higgins S."/>
            <person name="Loffler F."/>
        </authorList>
    </citation>
    <scope>NUCLEOTIDE SEQUENCE</scope>
</reference>
<accession>A0A645JDT3</accession>
<protein>
    <submittedName>
        <fullName evidence="1">Uncharacterized protein</fullName>
    </submittedName>
</protein>
<name>A0A645JDT3_9ZZZZ</name>
<proteinExistence type="predicted"/>
<dbReference type="EMBL" id="VSSQ01137572">
    <property type="protein sequence ID" value="MPN61240.1"/>
    <property type="molecule type" value="Genomic_DNA"/>
</dbReference>
<comment type="caution">
    <text evidence="1">The sequence shown here is derived from an EMBL/GenBank/DDBJ whole genome shotgun (WGS) entry which is preliminary data.</text>
</comment>